<evidence type="ECO:0000256" key="3">
    <source>
        <dbReference type="ARBA" id="ARBA00022475"/>
    </source>
</evidence>
<comment type="subcellular location">
    <subcellularLocation>
        <location evidence="1">Cell membrane</location>
        <topology evidence="1">Multi-pass membrane protein</topology>
    </subcellularLocation>
</comment>
<feature type="transmembrane region" description="Helical" evidence="7">
    <location>
        <begin position="71"/>
        <end position="87"/>
    </location>
</feature>
<reference evidence="8 9" key="1">
    <citation type="submission" date="2020-09" db="EMBL/GenBank/DDBJ databases">
        <title>Echinicola sp. CAU 1574 isolated from sand of Sido Beach.</title>
        <authorList>
            <person name="Kim W."/>
        </authorList>
    </citation>
    <scope>NUCLEOTIDE SEQUENCE [LARGE SCALE GENOMIC DNA]</scope>
    <source>
        <strain evidence="8 9">CAU 1574</strain>
    </source>
</reference>
<evidence type="ECO:0000256" key="5">
    <source>
        <dbReference type="ARBA" id="ARBA00022989"/>
    </source>
</evidence>
<keyword evidence="9" id="KW-1185">Reference proteome</keyword>
<keyword evidence="5 7" id="KW-1133">Transmembrane helix</keyword>
<comment type="similarity">
    <text evidence="2">Belongs to the UPF0324 family.</text>
</comment>
<keyword evidence="4 7" id="KW-0812">Transmembrane</keyword>
<feature type="transmembrane region" description="Helical" evidence="7">
    <location>
        <begin position="220"/>
        <end position="237"/>
    </location>
</feature>
<sequence length="327" mass="35523">MEKISQAFRNLIQLQSFLDRTFSFREILFWLVSISCLFPIIPAPLALLFGLLFANFIGFPLANNKQRTTDYLLQFAIVGLGFGIKADEAIAVGKQGFQLTLASIFITLILGWILGKYFKLDKKIAFLISAGTAICGGSAIAAVSPAIKANKSQVSVALGTVFILNSLALFVFPVVGHALALSPTQFGTWCAIAIHDTSSVVGAASQFGEQALATATTVKLARALWIIPVTLIASMIFGKGPRKTKIPYFIGLFLLAIVANTYFPFVEKYRVQFTQIAHAAMTLALFYIGCGLSKKTLFAGGIRTFGQAATLWIIISSTTLWVVTYYF</sequence>
<evidence type="ECO:0000256" key="4">
    <source>
        <dbReference type="ARBA" id="ARBA00022692"/>
    </source>
</evidence>
<name>A0ABR9AIU8_9BACT</name>
<proteinExistence type="inferred from homology"/>
<feature type="transmembrane region" description="Helical" evidence="7">
    <location>
        <begin position="305"/>
        <end position="326"/>
    </location>
</feature>
<keyword evidence="3" id="KW-1003">Cell membrane</keyword>
<dbReference type="Pfam" id="PF03601">
    <property type="entry name" value="Cons_hypoth698"/>
    <property type="match status" value="1"/>
</dbReference>
<gene>
    <name evidence="8" type="ORF">IFO69_08390</name>
</gene>
<keyword evidence="6 7" id="KW-0472">Membrane</keyword>
<dbReference type="InterPro" id="IPR018383">
    <property type="entry name" value="UPF0324_pro"/>
</dbReference>
<evidence type="ECO:0000313" key="8">
    <source>
        <dbReference type="EMBL" id="MBD8488760.1"/>
    </source>
</evidence>
<feature type="transmembrane region" description="Helical" evidence="7">
    <location>
        <begin position="275"/>
        <end position="293"/>
    </location>
</feature>
<dbReference type="RefSeq" id="WP_192009612.1">
    <property type="nucleotide sequence ID" value="NZ_JACYTQ010000002.1"/>
</dbReference>
<dbReference type="Proteomes" id="UP000647133">
    <property type="component" value="Unassembled WGS sequence"/>
</dbReference>
<feature type="transmembrane region" description="Helical" evidence="7">
    <location>
        <begin position="124"/>
        <end position="144"/>
    </location>
</feature>
<evidence type="ECO:0000256" key="2">
    <source>
        <dbReference type="ARBA" id="ARBA00007977"/>
    </source>
</evidence>
<comment type="caution">
    <text evidence="8">The sequence shown here is derived from an EMBL/GenBank/DDBJ whole genome shotgun (WGS) entry which is preliminary data.</text>
</comment>
<accession>A0ABR9AIU8</accession>
<feature type="transmembrane region" description="Helical" evidence="7">
    <location>
        <begin position="156"/>
        <end position="179"/>
    </location>
</feature>
<evidence type="ECO:0000313" key="9">
    <source>
        <dbReference type="Proteomes" id="UP000647133"/>
    </source>
</evidence>
<dbReference type="PANTHER" id="PTHR30106:SF1">
    <property type="entry name" value="UPF0324 MEMBRANE PROTEIN FN0533"/>
    <property type="match status" value="1"/>
</dbReference>
<dbReference type="PANTHER" id="PTHR30106">
    <property type="entry name" value="INNER MEMBRANE PROTEIN YEIH-RELATED"/>
    <property type="match status" value="1"/>
</dbReference>
<evidence type="ECO:0000256" key="1">
    <source>
        <dbReference type="ARBA" id="ARBA00004651"/>
    </source>
</evidence>
<protein>
    <submittedName>
        <fullName evidence="8">Sulfate exporter family transporter</fullName>
    </submittedName>
</protein>
<feature type="transmembrane region" description="Helical" evidence="7">
    <location>
        <begin position="246"/>
        <end position="263"/>
    </location>
</feature>
<feature type="transmembrane region" description="Helical" evidence="7">
    <location>
        <begin position="27"/>
        <end position="59"/>
    </location>
</feature>
<feature type="transmembrane region" description="Helical" evidence="7">
    <location>
        <begin position="99"/>
        <end position="118"/>
    </location>
</feature>
<organism evidence="8 9">
    <name type="scientific">Echinicola arenosa</name>
    <dbReference type="NCBI Taxonomy" id="2774144"/>
    <lineage>
        <taxon>Bacteria</taxon>
        <taxon>Pseudomonadati</taxon>
        <taxon>Bacteroidota</taxon>
        <taxon>Cytophagia</taxon>
        <taxon>Cytophagales</taxon>
        <taxon>Cyclobacteriaceae</taxon>
        <taxon>Echinicola</taxon>
    </lineage>
</organism>
<evidence type="ECO:0000256" key="6">
    <source>
        <dbReference type="ARBA" id="ARBA00023136"/>
    </source>
</evidence>
<evidence type="ECO:0000256" key="7">
    <source>
        <dbReference type="SAM" id="Phobius"/>
    </source>
</evidence>
<dbReference type="EMBL" id="JACYTQ010000002">
    <property type="protein sequence ID" value="MBD8488760.1"/>
    <property type="molecule type" value="Genomic_DNA"/>
</dbReference>